<organism evidence="2 3">
    <name type="scientific">Tursiops truncatus</name>
    <name type="common">Atlantic bottle-nosed dolphin</name>
    <name type="synonym">Delphinus truncatus</name>
    <dbReference type="NCBI Taxonomy" id="9739"/>
    <lineage>
        <taxon>Eukaryota</taxon>
        <taxon>Metazoa</taxon>
        <taxon>Chordata</taxon>
        <taxon>Craniata</taxon>
        <taxon>Vertebrata</taxon>
        <taxon>Euteleostomi</taxon>
        <taxon>Mammalia</taxon>
        <taxon>Eutheria</taxon>
        <taxon>Laurasiatheria</taxon>
        <taxon>Artiodactyla</taxon>
        <taxon>Whippomorpha</taxon>
        <taxon>Cetacea</taxon>
        <taxon>Odontoceti</taxon>
        <taxon>Delphinidae</taxon>
        <taxon>Tursiops</taxon>
    </lineage>
</organism>
<dbReference type="InterPro" id="IPR008551">
    <property type="entry name" value="TANGO2"/>
</dbReference>
<reference evidence="3" key="1">
    <citation type="submission" date="2025-08" db="UniProtKB">
        <authorList>
            <consortium name="RefSeq"/>
        </authorList>
    </citation>
    <scope>IDENTIFICATION</scope>
    <source>
        <tissue evidence="3">Spleen</tissue>
    </source>
</reference>
<dbReference type="CTD" id="128989"/>
<dbReference type="GO" id="GO:0005794">
    <property type="term" value="C:Golgi apparatus"/>
    <property type="evidence" value="ECO:0007669"/>
    <property type="project" value="TreeGrafter"/>
</dbReference>
<dbReference type="GO" id="GO:0007030">
    <property type="term" value="P:Golgi organization"/>
    <property type="evidence" value="ECO:0007669"/>
    <property type="project" value="TreeGrafter"/>
</dbReference>
<evidence type="ECO:0000256" key="1">
    <source>
        <dbReference type="SAM" id="MobiDB-lite"/>
    </source>
</evidence>
<sequence>MVARATTPAHPPCDAGMALKPGSVWWEHPPVNPKVGSVPFQTPEPEAIANNPGPTRSQASGECLTSAQERVYRDGRVSGQPTRGLLVQRGSGCCEPVPFGQGSFAGLGGNSVVCHLLNSFFLLPQTSLPRVSQATPWGPMCIIFFKFDPRPVSKNAYRLILAANRDEFYHRPSRAADFWGNNNEVLSGLDMEEGKEGGTWLGINTRGKLAALTNYLQPRLDRDARGRGELVAQFLTSDMDSLSYLKKVSAEGHLYNGFNLIAADLSTEKGDVICYYGNRGEREPVALAPGLASSWTHVEKGRVGGVPARVPPTSHAGRANPSCRDLRAKQRAAGDALEEAVLRKAALPGGRGAGPGAPQGRPGRPASGRAQQRRGLPDPAIEDQGREYVQPILSKYAAVCVRCPDYGTRTNTVILVDADGHVTFTERSMLGTDPSCWETSTHEFRLQS</sequence>
<evidence type="ECO:0000313" key="3">
    <source>
        <dbReference type="RefSeq" id="XP_033693382.1"/>
    </source>
</evidence>
<protein>
    <submittedName>
        <fullName evidence="3">Transport and Golgi organization protein 2 homolog isoform X1</fullName>
    </submittedName>
</protein>
<dbReference type="GO" id="GO:0009306">
    <property type="term" value="P:protein secretion"/>
    <property type="evidence" value="ECO:0007669"/>
    <property type="project" value="TreeGrafter"/>
</dbReference>
<dbReference type="RefSeq" id="XP_033693382.1">
    <property type="nucleotide sequence ID" value="XM_033837491.1"/>
</dbReference>
<feature type="region of interest" description="Disordered" evidence="1">
    <location>
        <begin position="305"/>
        <end position="325"/>
    </location>
</feature>
<dbReference type="AlphaFoldDB" id="A0A6J3PTS1"/>
<keyword evidence="2" id="KW-1185">Reference proteome</keyword>
<dbReference type="OrthoDB" id="191601at2759"/>
<dbReference type="PANTHER" id="PTHR17985:SF8">
    <property type="entry name" value="TRANSPORT AND GOLGI ORGANIZATION PROTEIN 2 HOMOLOG"/>
    <property type="match status" value="1"/>
</dbReference>
<accession>A0A6J3PTS1</accession>
<dbReference type="Pfam" id="PF05742">
    <property type="entry name" value="TANGO2"/>
    <property type="match status" value="2"/>
</dbReference>
<feature type="region of interest" description="Disordered" evidence="1">
    <location>
        <begin position="346"/>
        <end position="383"/>
    </location>
</feature>
<proteinExistence type="predicted"/>
<dbReference type="Proteomes" id="UP000245320">
    <property type="component" value="Chromosome 13"/>
</dbReference>
<gene>
    <name evidence="3" type="primary">TANGO2</name>
</gene>
<dbReference type="InParanoid" id="A0A6J3PTS1"/>
<feature type="compositionally biased region" description="Low complexity" evidence="1">
    <location>
        <begin position="358"/>
        <end position="370"/>
    </location>
</feature>
<dbReference type="FunCoup" id="A0A6J3PTS1">
    <property type="interactions" value="1139"/>
</dbReference>
<name>A0A6J3PTS1_TURTR</name>
<dbReference type="PANTHER" id="PTHR17985">
    <property type="entry name" value="SER/THR-RICH PROTEIN T10 IN DGCR REGION"/>
    <property type="match status" value="1"/>
</dbReference>
<evidence type="ECO:0000313" key="2">
    <source>
        <dbReference type="Proteomes" id="UP000245320"/>
    </source>
</evidence>